<dbReference type="EMBL" id="NHZQ01000419">
    <property type="protein sequence ID" value="PSK36661.1"/>
    <property type="molecule type" value="Genomic_DNA"/>
</dbReference>
<organism evidence="1 2">
    <name type="scientific">Elsinoe australis</name>
    <dbReference type="NCBI Taxonomy" id="40998"/>
    <lineage>
        <taxon>Eukaryota</taxon>
        <taxon>Fungi</taxon>
        <taxon>Dikarya</taxon>
        <taxon>Ascomycota</taxon>
        <taxon>Pezizomycotina</taxon>
        <taxon>Dothideomycetes</taxon>
        <taxon>Dothideomycetidae</taxon>
        <taxon>Myriangiales</taxon>
        <taxon>Elsinoaceae</taxon>
        <taxon>Elsinoe</taxon>
    </lineage>
</organism>
<name>A0A2P7YL07_9PEZI</name>
<reference evidence="1 2" key="1">
    <citation type="submission" date="2017-05" db="EMBL/GenBank/DDBJ databases">
        <title>Draft genome sequence of Elsinoe australis.</title>
        <authorList>
            <person name="Cheng Q."/>
        </authorList>
    </citation>
    <scope>NUCLEOTIDE SEQUENCE [LARGE SCALE GENOMIC DNA]</scope>
    <source>
        <strain evidence="1 2">NL1</strain>
    </source>
</reference>
<dbReference type="OrthoDB" id="3941186at2759"/>
<dbReference type="AlphaFoldDB" id="A0A2P7YL07"/>
<evidence type="ECO:0000313" key="1">
    <source>
        <dbReference type="EMBL" id="PSK36661.1"/>
    </source>
</evidence>
<accession>A0A2P7YL07</accession>
<comment type="caution">
    <text evidence="1">The sequence shown here is derived from an EMBL/GenBank/DDBJ whole genome shotgun (WGS) entry which is preliminary data.</text>
</comment>
<dbReference type="Proteomes" id="UP000243723">
    <property type="component" value="Unassembled WGS sequence"/>
</dbReference>
<keyword evidence="2" id="KW-1185">Reference proteome</keyword>
<evidence type="ECO:0000313" key="2">
    <source>
        <dbReference type="Proteomes" id="UP000243723"/>
    </source>
</evidence>
<gene>
    <name evidence="1" type="ORF">B9Z65_1844</name>
</gene>
<protein>
    <submittedName>
        <fullName evidence="1">Uncharacterized protein</fullName>
    </submittedName>
</protein>
<sequence length="184" mass="20482">MPSSSTGTTSTELLLRSCHGTITGHLYFHFTSSSTAIPYTLTPHLTDYDTAIPSAMETFLSTLLDAPKPARSPQADPFVLPTHIHNPHKNYETLAPDAKTAVADIARARPTPTAVLESLAVWMEKVAETLQQKGRAEEAREAWRIVASVQEWAGEVEKAERELEREQERTRRGMEGVCLRWGVR</sequence>
<proteinExistence type="predicted"/>